<name>A0AAV7Y255_9NEOP</name>
<sequence>METENDSDSDILNHEELLKLTSSILTDLLPKDPVLKDLPCEVTLEEVNAQVALQFGRSMTVYVVRGDGEELPIVVPQGTATVLDLKHAIKRHMGLRLMRQKNNVKLSWRHIWKTHWLIFESQVLKEDKMLLSNYNIYNRCRVTFTRRLRERRK</sequence>
<accession>A0AAV7Y255</accession>
<dbReference type="CDD" id="cd17058">
    <property type="entry name" value="Ubl_SNRNP25"/>
    <property type="match status" value="1"/>
</dbReference>
<reference evidence="2" key="1">
    <citation type="submission" date="2022-12" db="EMBL/GenBank/DDBJ databases">
        <title>Chromosome-level genome assembly of the bean flower thrips Megalurothrips usitatus.</title>
        <authorList>
            <person name="Ma L."/>
            <person name="Liu Q."/>
            <person name="Li H."/>
            <person name="Cai W."/>
        </authorList>
    </citation>
    <scope>NUCLEOTIDE SEQUENCE</scope>
    <source>
        <strain evidence="2">Cailab_2022a</strain>
    </source>
</reference>
<dbReference type="InterPro" id="IPR039690">
    <property type="entry name" value="SNRNP25"/>
</dbReference>
<feature type="domain" description="SNRNP25 ubiquitin-like" evidence="1">
    <location>
        <begin position="59"/>
        <end position="148"/>
    </location>
</feature>
<dbReference type="InterPro" id="IPR040610">
    <property type="entry name" value="SNRNP25_ubiquitin"/>
</dbReference>
<dbReference type="PANTHER" id="PTHR14942:SF0">
    <property type="entry name" value="U11_U12 SMALL NUCLEAR RIBONUCLEOPROTEIN 25 KDA PROTEIN"/>
    <property type="match status" value="1"/>
</dbReference>
<dbReference type="Gene3D" id="3.10.20.90">
    <property type="entry name" value="Phosphatidylinositol 3-kinase Catalytic Subunit, Chain A, domain 1"/>
    <property type="match status" value="1"/>
</dbReference>
<keyword evidence="3" id="KW-1185">Reference proteome</keyword>
<dbReference type="PANTHER" id="PTHR14942">
    <property type="entry name" value="U11/U12 SMALL NUCLEAR RIBONUCLEOPROTEIN 25 KDA PROTEIN"/>
    <property type="match status" value="1"/>
</dbReference>
<protein>
    <recommendedName>
        <fullName evidence="1">SNRNP25 ubiquitin-like domain-containing protein</fullName>
    </recommendedName>
</protein>
<dbReference type="AlphaFoldDB" id="A0AAV7Y255"/>
<dbReference type="InterPro" id="IPR029071">
    <property type="entry name" value="Ubiquitin-like_domsf"/>
</dbReference>
<evidence type="ECO:0000313" key="3">
    <source>
        <dbReference type="Proteomes" id="UP001075354"/>
    </source>
</evidence>
<dbReference type="GO" id="GO:0000398">
    <property type="term" value="P:mRNA splicing, via spliceosome"/>
    <property type="evidence" value="ECO:0007669"/>
    <property type="project" value="InterPro"/>
</dbReference>
<proteinExistence type="predicted"/>
<gene>
    <name evidence="2" type="ORF">ONE63_000411</name>
</gene>
<dbReference type="SUPFAM" id="SSF54236">
    <property type="entry name" value="Ubiquitin-like"/>
    <property type="match status" value="1"/>
</dbReference>
<evidence type="ECO:0000259" key="1">
    <source>
        <dbReference type="Pfam" id="PF18036"/>
    </source>
</evidence>
<comment type="caution">
    <text evidence="2">The sequence shown here is derived from an EMBL/GenBank/DDBJ whole genome shotgun (WGS) entry which is preliminary data.</text>
</comment>
<dbReference type="GO" id="GO:0005689">
    <property type="term" value="C:U12-type spliceosomal complex"/>
    <property type="evidence" value="ECO:0007669"/>
    <property type="project" value="TreeGrafter"/>
</dbReference>
<dbReference type="Pfam" id="PF18036">
    <property type="entry name" value="Ubiquitin_4"/>
    <property type="match status" value="1"/>
</dbReference>
<dbReference type="Proteomes" id="UP001075354">
    <property type="component" value="Chromosome 1"/>
</dbReference>
<dbReference type="EMBL" id="JAPTSV010000001">
    <property type="protein sequence ID" value="KAJ1531748.1"/>
    <property type="molecule type" value="Genomic_DNA"/>
</dbReference>
<organism evidence="2 3">
    <name type="scientific">Megalurothrips usitatus</name>
    <name type="common">bean blossom thrips</name>
    <dbReference type="NCBI Taxonomy" id="439358"/>
    <lineage>
        <taxon>Eukaryota</taxon>
        <taxon>Metazoa</taxon>
        <taxon>Ecdysozoa</taxon>
        <taxon>Arthropoda</taxon>
        <taxon>Hexapoda</taxon>
        <taxon>Insecta</taxon>
        <taxon>Pterygota</taxon>
        <taxon>Neoptera</taxon>
        <taxon>Paraneoptera</taxon>
        <taxon>Thysanoptera</taxon>
        <taxon>Terebrantia</taxon>
        <taxon>Thripoidea</taxon>
        <taxon>Thripidae</taxon>
        <taxon>Megalurothrips</taxon>
    </lineage>
</organism>
<evidence type="ECO:0000313" key="2">
    <source>
        <dbReference type="EMBL" id="KAJ1531748.1"/>
    </source>
</evidence>